<dbReference type="PANTHER" id="PTHR12243">
    <property type="entry name" value="MADF DOMAIN TRANSCRIPTION FACTOR"/>
    <property type="match status" value="1"/>
</dbReference>
<dbReference type="Pfam" id="PF10545">
    <property type="entry name" value="MADF_DNA_bdg"/>
    <property type="match status" value="1"/>
</dbReference>
<dbReference type="GO" id="GO:0006357">
    <property type="term" value="P:regulation of transcription by RNA polymerase II"/>
    <property type="evidence" value="ECO:0007669"/>
    <property type="project" value="TreeGrafter"/>
</dbReference>
<reference evidence="4" key="1">
    <citation type="submission" date="2013-07" db="EMBL/GenBank/DDBJ databases">
        <authorList>
            <person name="Geib S."/>
        </authorList>
    </citation>
    <scope>NUCLEOTIDE SEQUENCE</scope>
</reference>
<dbReference type="OrthoDB" id="6147983at2759"/>
<dbReference type="GO" id="GO:0005667">
    <property type="term" value="C:transcription regulator complex"/>
    <property type="evidence" value="ECO:0007669"/>
    <property type="project" value="TreeGrafter"/>
</dbReference>
<dbReference type="InterPro" id="IPR004210">
    <property type="entry name" value="BESS_motif"/>
</dbReference>
<evidence type="ECO:0000313" key="4">
    <source>
        <dbReference type="EMBL" id="JAB99565.1"/>
    </source>
</evidence>
<organism evidence="4">
    <name type="scientific">Ceratitis capitata</name>
    <name type="common">Mediterranean fruit fly</name>
    <name type="synonym">Tephritis capitata</name>
    <dbReference type="NCBI Taxonomy" id="7213"/>
    <lineage>
        <taxon>Eukaryota</taxon>
        <taxon>Metazoa</taxon>
        <taxon>Ecdysozoa</taxon>
        <taxon>Arthropoda</taxon>
        <taxon>Hexapoda</taxon>
        <taxon>Insecta</taxon>
        <taxon>Pterygota</taxon>
        <taxon>Neoptera</taxon>
        <taxon>Endopterygota</taxon>
        <taxon>Diptera</taxon>
        <taxon>Brachycera</taxon>
        <taxon>Muscomorpha</taxon>
        <taxon>Tephritoidea</taxon>
        <taxon>Tephritidae</taxon>
        <taxon>Ceratitis</taxon>
        <taxon>Ceratitis</taxon>
    </lineage>
</organism>
<evidence type="ECO:0008006" key="5">
    <source>
        <dbReference type="Google" id="ProtNLM"/>
    </source>
</evidence>
<dbReference type="InterPro" id="IPR039353">
    <property type="entry name" value="TF_Adf1"/>
</dbReference>
<evidence type="ECO:0000256" key="1">
    <source>
        <dbReference type="PROSITE-ProRule" id="PRU00371"/>
    </source>
</evidence>
<dbReference type="EMBL" id="GAMC01006990">
    <property type="protein sequence ID" value="JAB99565.1"/>
    <property type="molecule type" value="mRNA"/>
</dbReference>
<sequence length="268" mass="31491">MNTTDLKFNIRLLRCVKKYPVIYNTKLEEYKTRNCIDYRDAAWRDIAEELNCDLLPLKRKWKNFRSIATRNLRKEQMGQKVPPYYLHNEIKFVIPFLRTTCGPASSNKQIMNGVAKEEMEYDDDVHVDDLEHHCESDLEQSENENEDENPIFFGYDEDEILSQNTSTSKYLSEPEDTVEFDNIHAAKPAYDEKRWSKAVQNKIITQTPSHVASSSTENVDRERLASIEKAKKQFLDSLLPDINQMSHSQMRQFKYEVLVLIDKILIEN</sequence>
<feature type="domain" description="MADF" evidence="2">
    <location>
        <begin position="11"/>
        <end position="98"/>
    </location>
</feature>
<dbReference type="InterPro" id="IPR006578">
    <property type="entry name" value="MADF-dom"/>
</dbReference>
<proteinExistence type="evidence at transcript level"/>
<dbReference type="PROSITE" id="PS51031">
    <property type="entry name" value="BESS"/>
    <property type="match status" value="1"/>
</dbReference>
<reference evidence="4" key="2">
    <citation type="journal article" date="2014" name="BMC Genomics">
        <title>A genomic perspective to assessing quality of mass-reared SIT flies used in Mediterranean fruit fly (Ceratitis capitata) eradication in California.</title>
        <authorList>
            <person name="Calla B."/>
            <person name="Hall B."/>
            <person name="Hou S."/>
            <person name="Geib S.M."/>
        </authorList>
    </citation>
    <scope>NUCLEOTIDE SEQUENCE</scope>
</reference>
<dbReference type="GO" id="GO:0005634">
    <property type="term" value="C:nucleus"/>
    <property type="evidence" value="ECO:0007669"/>
    <property type="project" value="UniProtKB-SubCell"/>
</dbReference>
<dbReference type="PANTHER" id="PTHR12243:SF67">
    <property type="entry name" value="COREPRESSOR OF PANGOLIN, ISOFORM A-RELATED"/>
    <property type="match status" value="1"/>
</dbReference>
<evidence type="ECO:0000259" key="3">
    <source>
        <dbReference type="PROSITE" id="PS51031"/>
    </source>
</evidence>
<dbReference type="PROSITE" id="PS51029">
    <property type="entry name" value="MADF"/>
    <property type="match status" value="1"/>
</dbReference>
<dbReference type="AlphaFoldDB" id="W8BE55"/>
<evidence type="ECO:0000259" key="2">
    <source>
        <dbReference type="PROSITE" id="PS51029"/>
    </source>
</evidence>
<comment type="subcellular location">
    <subcellularLocation>
        <location evidence="1">Nucleus</location>
    </subcellularLocation>
</comment>
<name>W8BE55_CERCA</name>
<dbReference type="SMART" id="SM00595">
    <property type="entry name" value="MADF"/>
    <property type="match status" value="1"/>
</dbReference>
<keyword evidence="1" id="KW-0539">Nucleus</keyword>
<dbReference type="GO" id="GO:0003677">
    <property type="term" value="F:DNA binding"/>
    <property type="evidence" value="ECO:0007669"/>
    <property type="project" value="InterPro"/>
</dbReference>
<feature type="domain" description="BESS" evidence="3">
    <location>
        <begin position="228"/>
        <end position="267"/>
    </location>
</feature>
<protein>
    <recommendedName>
        <fullName evidence="5">Transcription factor Adf-1</fullName>
    </recommendedName>
</protein>
<accession>W8BE55</accession>